<gene>
    <name evidence="2" type="ORF">BGT96224V2_LOCUS2046</name>
</gene>
<evidence type="ECO:0000313" key="2">
    <source>
        <dbReference type="EMBL" id="SUZ08899.1"/>
    </source>
</evidence>
<organism evidence="2">
    <name type="scientific">Blumeria graminis f. sp. tritici 96224</name>
    <dbReference type="NCBI Taxonomy" id="1268274"/>
    <lineage>
        <taxon>Eukaryota</taxon>
        <taxon>Fungi</taxon>
        <taxon>Dikarya</taxon>
        <taxon>Ascomycota</taxon>
        <taxon>Pezizomycotina</taxon>
        <taxon>Leotiomycetes</taxon>
        <taxon>Erysiphales</taxon>
        <taxon>Erysiphaceae</taxon>
        <taxon>Blumeria</taxon>
    </lineage>
</organism>
<dbReference type="PANTHER" id="PTHR35910">
    <property type="entry name" value="2EXR DOMAIN-CONTAINING PROTEIN"/>
    <property type="match status" value="1"/>
</dbReference>
<dbReference type="AlphaFoldDB" id="A0A381L4P7"/>
<dbReference type="InterPro" id="IPR045518">
    <property type="entry name" value="2EXR"/>
</dbReference>
<feature type="domain" description="2EXR" evidence="1">
    <location>
        <begin position="18"/>
        <end position="103"/>
    </location>
</feature>
<dbReference type="EMBL" id="UIGY01000033">
    <property type="protein sequence ID" value="SUZ08899.1"/>
    <property type="molecule type" value="Genomic_DNA"/>
</dbReference>
<dbReference type="Pfam" id="PF20150">
    <property type="entry name" value="2EXR"/>
    <property type="match status" value="1"/>
</dbReference>
<protein>
    <submittedName>
        <fullName evidence="2">Bgt-105</fullName>
    </submittedName>
</protein>
<proteinExistence type="predicted"/>
<dbReference type="OrthoDB" id="3561583at2759"/>
<accession>A0A381L4P7</accession>
<name>A0A381L4P7_BLUGR</name>
<evidence type="ECO:0000259" key="1">
    <source>
        <dbReference type="Pfam" id="PF20150"/>
    </source>
</evidence>
<reference evidence="2" key="1">
    <citation type="submission" date="2018-07" db="EMBL/GenBank/DDBJ databases">
        <authorList>
            <person name="Quirk P.G."/>
            <person name="Krulwich T.A."/>
        </authorList>
    </citation>
    <scope>NUCLEOTIDE SEQUENCE</scope>
    <source>
        <strain evidence="2">96224</strain>
    </source>
</reference>
<dbReference type="PANTHER" id="PTHR35910:SF6">
    <property type="entry name" value="2EXR DOMAIN-CONTAINING PROTEIN"/>
    <property type="match status" value="1"/>
</dbReference>
<sequence>MPTSYILEGSAEQAPASFTLFPFLPVELRLKIYTYSIPDSRLVPLILKTSHSFKDNTHAPNVTVSSTVIPPLLHVCHEARQIAREHYSLSFHHAGSQARCPTTVWWRNDGSDIALLGPNSIPSGHDHEDPSDHFKKVLALLHHCSQHEPYNIFRIAIPQKMFHYTNPRSIISVSGLPDLSLREFWVNIITKLPSINEVLFVQESIEVLPPNPYHLLTVSAVAHPSNNESSRPTLFKRHVAKALSVVLKAYPLARPPSWNVVGSEIQAFEAPNRTNKIVGYYGGQCRVAKMTFASGKDIMWWGLYNS</sequence>